<comment type="caution">
    <text evidence="1">The sequence shown here is derived from an EMBL/GenBank/DDBJ whole genome shotgun (WGS) entry which is preliminary data.</text>
</comment>
<dbReference type="Proteomes" id="UP001254608">
    <property type="component" value="Unassembled WGS sequence"/>
</dbReference>
<dbReference type="RefSeq" id="WP_311364621.1">
    <property type="nucleotide sequence ID" value="NZ_JAVRIC010000008.1"/>
</dbReference>
<gene>
    <name evidence="1" type="ORF">RM530_07605</name>
</gene>
<organism evidence="1 2">
    <name type="scientific">Banduia mediterranea</name>
    <dbReference type="NCBI Taxonomy" id="3075609"/>
    <lineage>
        <taxon>Bacteria</taxon>
        <taxon>Pseudomonadati</taxon>
        <taxon>Pseudomonadota</taxon>
        <taxon>Gammaproteobacteria</taxon>
        <taxon>Nevskiales</taxon>
        <taxon>Algiphilaceae</taxon>
        <taxon>Banduia</taxon>
    </lineage>
</organism>
<evidence type="ECO:0000313" key="1">
    <source>
        <dbReference type="EMBL" id="MDT0497229.1"/>
    </source>
</evidence>
<keyword evidence="2" id="KW-1185">Reference proteome</keyword>
<sequence>MEILSGRHALVTGAGQGVGQGIALALATDGQSIGVDGGQAYMG</sequence>
<protein>
    <submittedName>
        <fullName evidence="1">Uncharacterized protein</fullName>
    </submittedName>
</protein>
<dbReference type="InterPro" id="IPR036291">
    <property type="entry name" value="NAD(P)-bd_dom_sf"/>
</dbReference>
<evidence type="ECO:0000313" key="2">
    <source>
        <dbReference type="Proteomes" id="UP001254608"/>
    </source>
</evidence>
<dbReference type="EMBL" id="JAVRIC010000008">
    <property type="protein sequence ID" value="MDT0497229.1"/>
    <property type="molecule type" value="Genomic_DNA"/>
</dbReference>
<dbReference type="Gene3D" id="3.40.50.720">
    <property type="entry name" value="NAD(P)-binding Rossmann-like Domain"/>
    <property type="match status" value="1"/>
</dbReference>
<proteinExistence type="predicted"/>
<dbReference type="SUPFAM" id="SSF51735">
    <property type="entry name" value="NAD(P)-binding Rossmann-fold domains"/>
    <property type="match status" value="1"/>
</dbReference>
<accession>A0ABU2WJ12</accession>
<name>A0ABU2WJ12_9GAMM</name>
<reference evidence="1 2" key="1">
    <citation type="submission" date="2023-09" db="EMBL/GenBank/DDBJ databases">
        <authorList>
            <person name="Rey-Velasco X."/>
        </authorList>
    </citation>
    <scope>NUCLEOTIDE SEQUENCE [LARGE SCALE GENOMIC DNA]</scope>
    <source>
        <strain evidence="1 2">W345</strain>
    </source>
</reference>